<dbReference type="GO" id="GO:0005737">
    <property type="term" value="C:cytoplasm"/>
    <property type="evidence" value="ECO:0000318"/>
    <property type="project" value="GO_Central"/>
</dbReference>
<dbReference type="GeneID" id="118425086"/>
<keyword evidence="4" id="KW-1185">Reference proteome</keyword>
<accession>A0A9J7LWY3</accession>
<proteinExistence type="predicted"/>
<dbReference type="GO" id="GO:0031463">
    <property type="term" value="C:Cul3-RING ubiquitin ligase complex"/>
    <property type="evidence" value="ECO:0000318"/>
    <property type="project" value="GO_Central"/>
</dbReference>
<dbReference type="InterPro" id="IPR011705">
    <property type="entry name" value="BACK"/>
</dbReference>
<dbReference type="AlphaFoldDB" id="A0A9J7LWY3"/>
<name>A0A9J7LWY3_BRAFL</name>
<dbReference type="RefSeq" id="XP_035689798.1">
    <property type="nucleotide sequence ID" value="XM_035833905.1"/>
</dbReference>
<reference evidence="5" key="2">
    <citation type="submission" date="2025-08" db="UniProtKB">
        <authorList>
            <consortium name="RefSeq"/>
        </authorList>
    </citation>
    <scope>IDENTIFICATION</scope>
    <source>
        <strain evidence="5">S238N-H82</strain>
        <tissue evidence="5">Testes</tissue>
    </source>
</reference>
<evidence type="ECO:0000256" key="2">
    <source>
        <dbReference type="ARBA" id="ARBA00022737"/>
    </source>
</evidence>
<dbReference type="FunFam" id="1.25.40.420:FF:000001">
    <property type="entry name" value="Kelch-like family member 12"/>
    <property type="match status" value="1"/>
</dbReference>
<dbReference type="Pfam" id="PF07707">
    <property type="entry name" value="BACK"/>
    <property type="match status" value="1"/>
</dbReference>
<dbReference type="Proteomes" id="UP000001554">
    <property type="component" value="Chromosome 10"/>
</dbReference>
<dbReference type="InterPro" id="IPR015915">
    <property type="entry name" value="Kelch-typ_b-propeller"/>
</dbReference>
<dbReference type="PANTHER" id="PTHR24412">
    <property type="entry name" value="KELCH PROTEIN"/>
    <property type="match status" value="1"/>
</dbReference>
<keyword evidence="2" id="KW-0677">Repeat</keyword>
<sequence length="471" mass="54548">MAMSVQRSTCVDLYKFADVFSVDRVRKACLQLIHKHFAEVTSSKEFCSLSVNQLTEIISHDKLEVKEETTVWEAVVRWLQHSREDRLYHLPSILPHIRFNLLTSDDTAVILEHPLIKEDPGSSEVVKNAAQKGNPNHKPRFGMMTEMALLFSISVHKRWGSNEMLYMNPQEGMFFKIRCSNDPEVVAKTVTSDNDIYILTEASGSEDELFLFKYNQMDNEWEQKASVRRTRGDDRPRAEHLVEADGHLYYLARVVDQLAGKEEVFMAMERYNQRTDQWHSCTQLQLEGRYGRYDHGNQSNSFGVIKRYNVVSCDQCIYVFSDTEMHRYNPSQKLWCRLAMPTTFPELGIVVAMGTEIFCAEHRFSNVMVYDTETDSWRDHELPTVDRVNQDDQYYIAYSLFVLENHLHALLSCRSETRICVYDRSTATWSDAAGLPVLPPGHWQSAGPCPVARMYLPYIKTIVQHTHGFKK</sequence>
<gene>
    <name evidence="5" type="primary">LOC118425086</name>
</gene>
<dbReference type="GO" id="GO:1990756">
    <property type="term" value="F:ubiquitin-like ligase-substrate adaptor activity"/>
    <property type="evidence" value="ECO:0000318"/>
    <property type="project" value="GO_Central"/>
</dbReference>
<reference evidence="4" key="1">
    <citation type="journal article" date="2020" name="Nat. Ecol. Evol.">
        <title>Deeply conserved synteny resolves early events in vertebrate evolution.</title>
        <authorList>
            <person name="Simakov O."/>
            <person name="Marletaz F."/>
            <person name="Yue J.X."/>
            <person name="O'Connell B."/>
            <person name="Jenkins J."/>
            <person name="Brandt A."/>
            <person name="Calef R."/>
            <person name="Tung C.H."/>
            <person name="Huang T.K."/>
            <person name="Schmutz J."/>
            <person name="Satoh N."/>
            <person name="Yu J.K."/>
            <person name="Putnam N.H."/>
            <person name="Green R.E."/>
            <person name="Rokhsar D.S."/>
        </authorList>
    </citation>
    <scope>NUCLEOTIDE SEQUENCE [LARGE SCALE GENOMIC DNA]</scope>
    <source>
        <strain evidence="4">S238N-H82</strain>
    </source>
</reference>
<keyword evidence="1" id="KW-0880">Kelch repeat</keyword>
<organism evidence="4 5">
    <name type="scientific">Branchiostoma floridae</name>
    <name type="common">Florida lancelet</name>
    <name type="synonym">Amphioxus</name>
    <dbReference type="NCBI Taxonomy" id="7739"/>
    <lineage>
        <taxon>Eukaryota</taxon>
        <taxon>Metazoa</taxon>
        <taxon>Chordata</taxon>
        <taxon>Cephalochordata</taxon>
        <taxon>Leptocardii</taxon>
        <taxon>Amphioxiformes</taxon>
        <taxon>Branchiostomatidae</taxon>
        <taxon>Branchiostoma</taxon>
    </lineage>
</organism>
<dbReference type="KEGG" id="bfo:118425086"/>
<dbReference type="OrthoDB" id="6359816at2759"/>
<evidence type="ECO:0000256" key="1">
    <source>
        <dbReference type="ARBA" id="ARBA00022441"/>
    </source>
</evidence>
<evidence type="ECO:0000313" key="5">
    <source>
        <dbReference type="RefSeq" id="XP_035689798.1"/>
    </source>
</evidence>
<dbReference type="SUPFAM" id="SSF117281">
    <property type="entry name" value="Kelch motif"/>
    <property type="match status" value="1"/>
</dbReference>
<dbReference type="Gene3D" id="2.120.10.80">
    <property type="entry name" value="Kelch-type beta propeller"/>
    <property type="match status" value="1"/>
</dbReference>
<dbReference type="SMART" id="SM00875">
    <property type="entry name" value="BACK"/>
    <property type="match status" value="1"/>
</dbReference>
<evidence type="ECO:0000259" key="3">
    <source>
        <dbReference type="SMART" id="SM00875"/>
    </source>
</evidence>
<dbReference type="GO" id="GO:0043161">
    <property type="term" value="P:proteasome-mediated ubiquitin-dependent protein catabolic process"/>
    <property type="evidence" value="ECO:0000318"/>
    <property type="project" value="GO_Central"/>
</dbReference>
<evidence type="ECO:0000313" key="4">
    <source>
        <dbReference type="Proteomes" id="UP000001554"/>
    </source>
</evidence>
<dbReference type="Gene3D" id="1.25.40.420">
    <property type="match status" value="1"/>
</dbReference>
<dbReference type="PANTHER" id="PTHR24412:SF491">
    <property type="entry name" value="KELCH REPEAT AND BTB DOMAIN-CONTAINING PROTEIN 12"/>
    <property type="match status" value="1"/>
</dbReference>
<protein>
    <submittedName>
        <fullName evidence="5">Kelch repeat and BTB domain-containing protein 8-like</fullName>
    </submittedName>
</protein>
<feature type="domain" description="BACK" evidence="3">
    <location>
        <begin position="10"/>
        <end position="112"/>
    </location>
</feature>